<sequence length="87" mass="9692">MLAASVRESVYLLGLTIWRPYSRSSLLVAPNIAQVNIVFHLLRGLFSASSINSSAHTKQSDEPRPFPYWVHGTSIPLKLHMAETEAD</sequence>
<gene>
    <name evidence="1" type="ORF">HYQ45_009479</name>
</gene>
<proteinExistence type="predicted"/>
<protein>
    <submittedName>
        <fullName evidence="1">Uncharacterized protein</fullName>
    </submittedName>
</protein>
<dbReference type="EMBL" id="JAEMWZ010000191">
    <property type="protein sequence ID" value="KAG7132106.1"/>
    <property type="molecule type" value="Genomic_DNA"/>
</dbReference>
<evidence type="ECO:0000313" key="2">
    <source>
        <dbReference type="Proteomes" id="UP000689129"/>
    </source>
</evidence>
<evidence type="ECO:0000313" key="1">
    <source>
        <dbReference type="EMBL" id="KAG7132106.1"/>
    </source>
</evidence>
<comment type="caution">
    <text evidence="1">The sequence shown here is derived from an EMBL/GenBank/DDBJ whole genome shotgun (WGS) entry which is preliminary data.</text>
</comment>
<accession>A0A8I2ZLN7</accession>
<name>A0A8I2ZLN7_VERLO</name>
<dbReference type="AlphaFoldDB" id="A0A8I2ZLN7"/>
<organism evidence="1 2">
    <name type="scientific">Verticillium longisporum</name>
    <name type="common">Verticillium dahliae var. longisporum</name>
    <dbReference type="NCBI Taxonomy" id="100787"/>
    <lineage>
        <taxon>Eukaryota</taxon>
        <taxon>Fungi</taxon>
        <taxon>Dikarya</taxon>
        <taxon>Ascomycota</taxon>
        <taxon>Pezizomycotina</taxon>
        <taxon>Sordariomycetes</taxon>
        <taxon>Hypocreomycetidae</taxon>
        <taxon>Glomerellales</taxon>
        <taxon>Plectosphaerellaceae</taxon>
        <taxon>Verticillium</taxon>
    </lineage>
</organism>
<dbReference type="Proteomes" id="UP000689129">
    <property type="component" value="Unassembled WGS sequence"/>
</dbReference>
<reference evidence="1" key="1">
    <citation type="journal article" date="2021" name="Mol. Plant Pathol.">
        <title>A 20-kb lineage-specific genomic region tames virulence in pathogenic amphidiploid Verticillium longisporum.</title>
        <authorList>
            <person name="Harting R."/>
            <person name="Starke J."/>
            <person name="Kusch H."/>
            <person name="Poggeler S."/>
            <person name="Maurus I."/>
            <person name="Schluter R."/>
            <person name="Landesfeind M."/>
            <person name="Bulla I."/>
            <person name="Nowrousian M."/>
            <person name="de Jonge R."/>
            <person name="Stahlhut G."/>
            <person name="Hoff K.J."/>
            <person name="Asshauer K.P."/>
            <person name="Thurmer A."/>
            <person name="Stanke M."/>
            <person name="Daniel R."/>
            <person name="Morgenstern B."/>
            <person name="Thomma B.P.H.J."/>
            <person name="Kronstad J.W."/>
            <person name="Braus-Stromeyer S.A."/>
            <person name="Braus G.H."/>
        </authorList>
    </citation>
    <scope>NUCLEOTIDE SEQUENCE</scope>
    <source>
        <strain evidence="1">Vl32</strain>
    </source>
</reference>